<dbReference type="GO" id="GO:0009229">
    <property type="term" value="P:thiamine diphosphate biosynthetic process"/>
    <property type="evidence" value="ECO:0007669"/>
    <property type="project" value="UniProtKB-UniRule"/>
</dbReference>
<dbReference type="GO" id="GO:0005737">
    <property type="term" value="C:cytoplasm"/>
    <property type="evidence" value="ECO:0007669"/>
    <property type="project" value="UniProtKB-SubCell"/>
</dbReference>
<sequence>MDDALIIGGRELRSRLFLGTGKFGEDALIPNCIAASGAQVITTAMRRIDFHTPQENMMQYIPKDCILMPNTSGARTAEEAVRIARLSRAAGCGDWIKIEVVSDNKYLLPDNDETLKATEILVKEGFTVLPYMTPDLYAARRMRDAGAAAVMPFGAPIGTNKGLRTREVVQIMVEELDVPVIVDAGIGKPSEAAECMEIGAAAVLVNTAVATAGDPVRMAEAFGKAVEAGRGAFLAQPGAVRQYAQASSPLTGFLRQA</sequence>
<comment type="similarity">
    <text evidence="8">Belongs to the ThiG family.</text>
</comment>
<evidence type="ECO:0000256" key="4">
    <source>
        <dbReference type="ARBA" id="ARBA00022679"/>
    </source>
</evidence>
<dbReference type="PANTHER" id="PTHR34266">
    <property type="entry name" value="THIAZOLE SYNTHASE"/>
    <property type="match status" value="1"/>
</dbReference>
<organism evidence="10 11">
    <name type="scientific">Caproicibacterium argilliputei</name>
    <dbReference type="NCBI Taxonomy" id="3030016"/>
    <lineage>
        <taxon>Bacteria</taxon>
        <taxon>Bacillati</taxon>
        <taxon>Bacillota</taxon>
        <taxon>Clostridia</taxon>
        <taxon>Eubacteriales</taxon>
        <taxon>Oscillospiraceae</taxon>
        <taxon>Caproicibacterium</taxon>
    </lineage>
</organism>
<dbReference type="RefSeq" id="WP_275844435.1">
    <property type="nucleotide sequence ID" value="NZ_CP135996.1"/>
</dbReference>
<dbReference type="PANTHER" id="PTHR34266:SF2">
    <property type="entry name" value="THIAZOLE SYNTHASE"/>
    <property type="match status" value="1"/>
</dbReference>
<evidence type="ECO:0000256" key="1">
    <source>
        <dbReference type="ARBA" id="ARBA00002834"/>
    </source>
</evidence>
<dbReference type="EMBL" id="CP135996">
    <property type="protein sequence ID" value="WOC33215.1"/>
    <property type="molecule type" value="Genomic_DNA"/>
</dbReference>
<evidence type="ECO:0000313" key="10">
    <source>
        <dbReference type="EMBL" id="WOC33215.1"/>
    </source>
</evidence>
<feature type="binding site" evidence="8">
    <location>
        <begin position="206"/>
        <end position="207"/>
    </location>
    <ligand>
        <name>1-deoxy-D-xylulose 5-phosphate</name>
        <dbReference type="ChEBI" id="CHEBI:57792"/>
    </ligand>
</feature>
<proteinExistence type="inferred from homology"/>
<feature type="binding site" evidence="8">
    <location>
        <begin position="184"/>
        <end position="185"/>
    </location>
    <ligand>
        <name>1-deoxy-D-xylulose 5-phosphate</name>
        <dbReference type="ChEBI" id="CHEBI:57792"/>
    </ligand>
</feature>
<comment type="subcellular location">
    <subcellularLocation>
        <location evidence="8">Cytoplasm</location>
    </subcellularLocation>
</comment>
<name>A0AA97D9R2_9FIRM</name>
<accession>A0AA97D9R2</accession>
<dbReference type="Pfam" id="PF05690">
    <property type="entry name" value="ThiG"/>
    <property type="match status" value="1"/>
</dbReference>
<keyword evidence="5 8" id="KW-0784">Thiamine biosynthesis</keyword>
<comment type="function">
    <text evidence="1 8">Catalyzes the rearrangement of 1-deoxy-D-xylulose 5-phosphate (DXP) to produce the thiazole phosphate moiety of thiamine. Sulfur is provided by the thiocarboxylate moiety of the carrier protein ThiS. In vitro, sulfur can be provided by H(2)S.</text>
</comment>
<dbReference type="Gene3D" id="3.20.20.70">
    <property type="entry name" value="Aldolase class I"/>
    <property type="match status" value="1"/>
</dbReference>
<evidence type="ECO:0000256" key="3">
    <source>
        <dbReference type="ARBA" id="ARBA00011960"/>
    </source>
</evidence>
<evidence type="ECO:0000256" key="7">
    <source>
        <dbReference type="ARBA" id="ARBA00049897"/>
    </source>
</evidence>
<dbReference type="HAMAP" id="MF_00443">
    <property type="entry name" value="ThiG"/>
    <property type="match status" value="1"/>
</dbReference>
<dbReference type="EC" id="2.8.1.10" evidence="3 8"/>
<dbReference type="GO" id="GO:1990107">
    <property type="term" value="F:thiazole synthase activity"/>
    <property type="evidence" value="ECO:0007669"/>
    <property type="project" value="UniProtKB-EC"/>
</dbReference>
<reference evidence="10 11" key="1">
    <citation type="submission" date="2024-06" db="EMBL/GenBank/DDBJ databases">
        <title>Caproicibacterium argilliputei sp. nov, a novel caproic acid producing anaerobic bacterium isolated from pit mud.</title>
        <authorList>
            <person name="Xia S."/>
        </authorList>
    </citation>
    <scope>NUCLEOTIDE SEQUENCE [LARGE SCALE GENOMIC DNA]</scope>
    <source>
        <strain evidence="10 11">ZCY20-5</strain>
    </source>
</reference>
<evidence type="ECO:0000256" key="5">
    <source>
        <dbReference type="ARBA" id="ARBA00022977"/>
    </source>
</evidence>
<feature type="binding site" evidence="8">
    <location>
        <position position="158"/>
    </location>
    <ligand>
        <name>1-deoxy-D-xylulose 5-phosphate</name>
        <dbReference type="ChEBI" id="CHEBI:57792"/>
    </ligand>
</feature>
<dbReference type="InterPro" id="IPR033983">
    <property type="entry name" value="Thiazole_synthase_ThiG"/>
</dbReference>
<protein>
    <recommendedName>
        <fullName evidence="3 8">Thiazole synthase</fullName>
        <ecNumber evidence="3 8">2.8.1.10</ecNumber>
    </recommendedName>
</protein>
<reference evidence="11" key="3">
    <citation type="submission" date="2024-06" db="EMBL/GenBank/DDBJ databases">
        <authorList>
            <person name="Zeng C."/>
        </authorList>
    </citation>
    <scope>NUCLEOTIDE SEQUENCE [LARGE SCALE GENOMIC DNA]</scope>
    <source>
        <strain evidence="11">ZCY20-5</strain>
    </source>
</reference>
<feature type="domain" description="Thiazole synthase ThiG" evidence="9">
    <location>
        <begin position="7"/>
        <end position="249"/>
    </location>
</feature>
<evidence type="ECO:0000313" key="11">
    <source>
        <dbReference type="Proteomes" id="UP001300604"/>
    </source>
</evidence>
<comment type="subunit">
    <text evidence="8">Homotetramer. Forms heterodimers with either ThiH or ThiS.</text>
</comment>
<keyword evidence="8" id="KW-0963">Cytoplasm</keyword>
<evidence type="ECO:0000259" key="9">
    <source>
        <dbReference type="Pfam" id="PF05690"/>
    </source>
</evidence>
<evidence type="ECO:0000256" key="2">
    <source>
        <dbReference type="ARBA" id="ARBA00004948"/>
    </source>
</evidence>
<gene>
    <name evidence="8" type="primary">thiG</name>
    <name evidence="10" type="ORF">PXC00_04890</name>
</gene>
<dbReference type="KEGG" id="carl:PXC00_04890"/>
<dbReference type="AlphaFoldDB" id="A0AA97D9R2"/>
<evidence type="ECO:0000256" key="8">
    <source>
        <dbReference type="HAMAP-Rule" id="MF_00443"/>
    </source>
</evidence>
<dbReference type="Proteomes" id="UP001300604">
    <property type="component" value="Chromosome"/>
</dbReference>
<dbReference type="CDD" id="cd04728">
    <property type="entry name" value="ThiG"/>
    <property type="match status" value="1"/>
</dbReference>
<keyword evidence="6 8" id="KW-0704">Schiff base</keyword>
<comment type="pathway">
    <text evidence="2 8">Cofactor biosynthesis; thiamine diphosphate biosynthesis.</text>
</comment>
<comment type="catalytic activity">
    <reaction evidence="7 8">
        <text>[ThiS sulfur-carrier protein]-C-terminal-Gly-aminoethanethioate + 2-iminoacetate + 1-deoxy-D-xylulose 5-phosphate = [ThiS sulfur-carrier protein]-C-terminal Gly-Gly + 2-[(2R,5Z)-2-carboxy-4-methylthiazol-5(2H)-ylidene]ethyl phosphate + 2 H2O + H(+)</text>
        <dbReference type="Rhea" id="RHEA:26297"/>
        <dbReference type="Rhea" id="RHEA-COMP:12909"/>
        <dbReference type="Rhea" id="RHEA-COMP:19908"/>
        <dbReference type="ChEBI" id="CHEBI:15377"/>
        <dbReference type="ChEBI" id="CHEBI:15378"/>
        <dbReference type="ChEBI" id="CHEBI:57792"/>
        <dbReference type="ChEBI" id="CHEBI:62899"/>
        <dbReference type="ChEBI" id="CHEBI:77846"/>
        <dbReference type="ChEBI" id="CHEBI:90778"/>
        <dbReference type="ChEBI" id="CHEBI:232372"/>
        <dbReference type="EC" id="2.8.1.10"/>
    </reaction>
</comment>
<dbReference type="InterPro" id="IPR013785">
    <property type="entry name" value="Aldolase_TIM"/>
</dbReference>
<evidence type="ECO:0000256" key="6">
    <source>
        <dbReference type="ARBA" id="ARBA00023270"/>
    </source>
</evidence>
<keyword evidence="11" id="KW-1185">Reference proteome</keyword>
<feature type="active site" description="Schiff-base intermediate with DXP" evidence="8">
    <location>
        <position position="97"/>
    </location>
</feature>
<dbReference type="InterPro" id="IPR008867">
    <property type="entry name" value="ThiG"/>
</dbReference>
<reference evidence="11" key="2">
    <citation type="submission" date="2024-06" db="EMBL/GenBank/DDBJ databases">
        <title>Caproicibacterium argilliputei sp. nov, a novel caproic acid producing anaerobic bacterium isolated from pit mud.</title>
        <authorList>
            <person name="Zeng C."/>
        </authorList>
    </citation>
    <scope>NUCLEOTIDE SEQUENCE [LARGE SCALE GENOMIC DNA]</scope>
    <source>
        <strain evidence="11">ZCY20-5</strain>
    </source>
</reference>
<keyword evidence="4 8" id="KW-0808">Transferase</keyword>
<dbReference type="SUPFAM" id="SSF110399">
    <property type="entry name" value="ThiG-like"/>
    <property type="match status" value="1"/>
</dbReference>